<protein>
    <submittedName>
        <fullName evidence="6">Transcriptional regulator, IclR family</fullName>
    </submittedName>
</protein>
<evidence type="ECO:0000256" key="1">
    <source>
        <dbReference type="ARBA" id="ARBA00023015"/>
    </source>
</evidence>
<dbReference type="AlphaFoldDB" id="A0A1M5YBH3"/>
<organism evidence="6 7">
    <name type="scientific">Bradyrhizobium erythrophlei</name>
    <dbReference type="NCBI Taxonomy" id="1437360"/>
    <lineage>
        <taxon>Bacteria</taxon>
        <taxon>Pseudomonadati</taxon>
        <taxon>Pseudomonadota</taxon>
        <taxon>Alphaproteobacteria</taxon>
        <taxon>Hyphomicrobiales</taxon>
        <taxon>Nitrobacteraceae</taxon>
        <taxon>Bradyrhizobium</taxon>
    </lineage>
</organism>
<keyword evidence="1" id="KW-0805">Transcription regulation</keyword>
<evidence type="ECO:0000256" key="2">
    <source>
        <dbReference type="ARBA" id="ARBA00023125"/>
    </source>
</evidence>
<evidence type="ECO:0000313" key="7">
    <source>
        <dbReference type="Proteomes" id="UP000189796"/>
    </source>
</evidence>
<dbReference type="FunFam" id="1.10.10.10:FF:000056">
    <property type="entry name" value="IclR family transcriptional regulator"/>
    <property type="match status" value="1"/>
</dbReference>
<evidence type="ECO:0000259" key="5">
    <source>
        <dbReference type="PROSITE" id="PS51078"/>
    </source>
</evidence>
<dbReference type="Gene3D" id="1.10.10.10">
    <property type="entry name" value="Winged helix-like DNA-binding domain superfamily/Winged helix DNA-binding domain"/>
    <property type="match status" value="1"/>
</dbReference>
<gene>
    <name evidence="6" type="ORF">SAMN05443248_8129</name>
</gene>
<dbReference type="GO" id="GO:0045892">
    <property type="term" value="P:negative regulation of DNA-templated transcription"/>
    <property type="evidence" value="ECO:0007669"/>
    <property type="project" value="TreeGrafter"/>
</dbReference>
<dbReference type="GO" id="GO:0003700">
    <property type="term" value="F:DNA-binding transcription factor activity"/>
    <property type="evidence" value="ECO:0007669"/>
    <property type="project" value="TreeGrafter"/>
</dbReference>
<reference evidence="6 7" key="1">
    <citation type="submission" date="2016-11" db="EMBL/GenBank/DDBJ databases">
        <authorList>
            <person name="Jaros S."/>
            <person name="Januszkiewicz K."/>
            <person name="Wedrychowicz H."/>
        </authorList>
    </citation>
    <scope>NUCLEOTIDE SEQUENCE [LARGE SCALE GENOMIC DNA]</scope>
    <source>
        <strain evidence="6 7">GAS138</strain>
    </source>
</reference>
<dbReference type="SUPFAM" id="SSF46785">
    <property type="entry name" value="Winged helix' DNA-binding domain"/>
    <property type="match status" value="1"/>
</dbReference>
<feature type="domain" description="HTH iclR-type" evidence="4">
    <location>
        <begin position="11"/>
        <end position="73"/>
    </location>
</feature>
<evidence type="ECO:0000259" key="4">
    <source>
        <dbReference type="PROSITE" id="PS51077"/>
    </source>
</evidence>
<dbReference type="Gene3D" id="3.30.450.40">
    <property type="match status" value="1"/>
</dbReference>
<evidence type="ECO:0000256" key="3">
    <source>
        <dbReference type="ARBA" id="ARBA00023163"/>
    </source>
</evidence>
<dbReference type="PANTHER" id="PTHR30136:SF24">
    <property type="entry name" value="HTH-TYPE TRANSCRIPTIONAL REPRESSOR ALLR"/>
    <property type="match status" value="1"/>
</dbReference>
<accession>A0A1M5YBH3</accession>
<dbReference type="InterPro" id="IPR005471">
    <property type="entry name" value="Tscrpt_reg_IclR_N"/>
</dbReference>
<name>A0A1M5YBH3_9BRAD</name>
<dbReference type="InterPro" id="IPR050707">
    <property type="entry name" value="HTH_MetabolicPath_Reg"/>
</dbReference>
<dbReference type="Pfam" id="PF01614">
    <property type="entry name" value="IclR_C"/>
    <property type="match status" value="1"/>
</dbReference>
<dbReference type="InterPro" id="IPR014757">
    <property type="entry name" value="Tscrpt_reg_IclR_C"/>
</dbReference>
<dbReference type="SUPFAM" id="SSF55781">
    <property type="entry name" value="GAF domain-like"/>
    <property type="match status" value="1"/>
</dbReference>
<sequence>MTVIEKSPSENQSVARALAVLDLLSSTSSPLGVREIARQLGVAPSIAQRLVRTLANAGYLEQTGEASRYTIGYRAFQVGNAFVAQNSIHSAVMPELYALADLHINGFLGVLRDHAVVYLATVQSNGPIALTHRPGSQTYLHSTALGKAILAEMPDSQVRHLLEEASLPRLTNQTKISIPHLLAELKQVRILGYATNDEENRYGVYSAGAIVRDSENRPIGALSGGVPSSGLTKKERNRVIKLVVEAANNASRRLGARIDGGIFLPGKAQPAATRKPVVNATTMATPKRRTARPVGT</sequence>
<proteinExistence type="predicted"/>
<dbReference type="InterPro" id="IPR029016">
    <property type="entry name" value="GAF-like_dom_sf"/>
</dbReference>
<dbReference type="RefSeq" id="WP_079606194.1">
    <property type="nucleotide sequence ID" value="NZ_LT670817.1"/>
</dbReference>
<dbReference type="InterPro" id="IPR036390">
    <property type="entry name" value="WH_DNA-bd_sf"/>
</dbReference>
<dbReference type="OrthoDB" id="6811967at2"/>
<keyword evidence="3" id="KW-0804">Transcription</keyword>
<dbReference type="PANTHER" id="PTHR30136">
    <property type="entry name" value="HELIX-TURN-HELIX TRANSCRIPTIONAL REGULATOR, ICLR FAMILY"/>
    <property type="match status" value="1"/>
</dbReference>
<feature type="domain" description="IclR-ED" evidence="5">
    <location>
        <begin position="74"/>
        <end position="256"/>
    </location>
</feature>
<dbReference type="PROSITE" id="PS51078">
    <property type="entry name" value="ICLR_ED"/>
    <property type="match status" value="1"/>
</dbReference>
<dbReference type="InterPro" id="IPR036388">
    <property type="entry name" value="WH-like_DNA-bd_sf"/>
</dbReference>
<dbReference type="Proteomes" id="UP000189796">
    <property type="component" value="Chromosome I"/>
</dbReference>
<dbReference type="PROSITE" id="PS51077">
    <property type="entry name" value="HTH_ICLR"/>
    <property type="match status" value="1"/>
</dbReference>
<dbReference type="Pfam" id="PF09339">
    <property type="entry name" value="HTH_IclR"/>
    <property type="match status" value="1"/>
</dbReference>
<dbReference type="SMART" id="SM00346">
    <property type="entry name" value="HTH_ICLR"/>
    <property type="match status" value="1"/>
</dbReference>
<evidence type="ECO:0000313" key="6">
    <source>
        <dbReference type="EMBL" id="SHI09431.1"/>
    </source>
</evidence>
<dbReference type="EMBL" id="LT670817">
    <property type="protein sequence ID" value="SHI09431.1"/>
    <property type="molecule type" value="Genomic_DNA"/>
</dbReference>
<dbReference type="GO" id="GO:0003677">
    <property type="term" value="F:DNA binding"/>
    <property type="evidence" value="ECO:0007669"/>
    <property type="project" value="UniProtKB-KW"/>
</dbReference>
<keyword evidence="2" id="KW-0238">DNA-binding</keyword>